<dbReference type="Gene3D" id="3.40.1110.10">
    <property type="entry name" value="Calcium-transporting ATPase, cytoplasmic domain N"/>
    <property type="match status" value="1"/>
</dbReference>
<dbReference type="InterPro" id="IPR017969">
    <property type="entry name" value="Heavy-metal-associated_CS"/>
</dbReference>
<evidence type="ECO:0000256" key="3">
    <source>
        <dbReference type="ARBA" id="ARBA00022723"/>
    </source>
</evidence>
<dbReference type="Gene3D" id="3.40.50.1000">
    <property type="entry name" value="HAD superfamily/HAD-like"/>
    <property type="match status" value="1"/>
</dbReference>
<dbReference type="InterPro" id="IPR006121">
    <property type="entry name" value="HMA_dom"/>
</dbReference>
<dbReference type="PROSITE" id="PS00154">
    <property type="entry name" value="ATPASE_E1_E2"/>
    <property type="match status" value="1"/>
</dbReference>
<feature type="transmembrane region" description="Helical" evidence="7">
    <location>
        <begin position="712"/>
        <end position="731"/>
    </location>
</feature>
<dbReference type="InterPro" id="IPR059000">
    <property type="entry name" value="ATPase_P-type_domA"/>
</dbReference>
<dbReference type="NCBIfam" id="TIGR01511">
    <property type="entry name" value="ATPase-IB1_Cu"/>
    <property type="match status" value="1"/>
</dbReference>
<dbReference type="GO" id="GO:0019829">
    <property type="term" value="F:ATPase-coupled monoatomic cation transmembrane transporter activity"/>
    <property type="evidence" value="ECO:0007669"/>
    <property type="project" value="InterPro"/>
</dbReference>
<feature type="domain" description="HMA" evidence="9">
    <location>
        <begin position="312"/>
        <end position="375"/>
    </location>
</feature>
<dbReference type="GO" id="GO:0030003">
    <property type="term" value="P:intracellular monoatomic cation homeostasis"/>
    <property type="evidence" value="ECO:0007669"/>
    <property type="project" value="UniProtKB-ARBA"/>
</dbReference>
<feature type="transmembrane region" description="Helical" evidence="7">
    <location>
        <begin position="463"/>
        <end position="482"/>
    </location>
</feature>
<name>A0A9P4MGF8_9PEZI</name>
<dbReference type="PROSITE" id="PS01047">
    <property type="entry name" value="HMA_1"/>
    <property type="match status" value="1"/>
</dbReference>
<dbReference type="PRINTS" id="PR00119">
    <property type="entry name" value="CATATPASE"/>
</dbReference>
<dbReference type="PANTHER" id="PTHR46594:SF4">
    <property type="entry name" value="P-TYPE CATION-TRANSPORTING ATPASE"/>
    <property type="match status" value="1"/>
</dbReference>
<dbReference type="InterPro" id="IPR023214">
    <property type="entry name" value="HAD_sf"/>
</dbReference>
<dbReference type="SUPFAM" id="SSF81653">
    <property type="entry name" value="Calcium ATPase, transduction domain A"/>
    <property type="match status" value="1"/>
</dbReference>
<dbReference type="Pfam" id="PF00702">
    <property type="entry name" value="Hydrolase"/>
    <property type="match status" value="1"/>
</dbReference>
<evidence type="ECO:0000313" key="10">
    <source>
        <dbReference type="EMBL" id="KAF2148904.1"/>
    </source>
</evidence>
<protein>
    <submittedName>
        <fullName evidence="10">Heavy metal translocatin</fullName>
    </submittedName>
</protein>
<evidence type="ECO:0000256" key="4">
    <source>
        <dbReference type="ARBA" id="ARBA00022967"/>
    </source>
</evidence>
<dbReference type="NCBIfam" id="TIGR01494">
    <property type="entry name" value="ATPase_P-type"/>
    <property type="match status" value="2"/>
</dbReference>
<dbReference type="InterPro" id="IPR056236">
    <property type="entry name" value="HMA_PCA1"/>
</dbReference>
<dbReference type="EMBL" id="ML996092">
    <property type="protein sequence ID" value="KAF2148904.1"/>
    <property type="molecule type" value="Genomic_DNA"/>
</dbReference>
<proteinExistence type="inferred from homology"/>
<keyword evidence="3 7" id="KW-0479">Metal-binding</keyword>
<dbReference type="FunFam" id="2.70.150.10:FF:000002">
    <property type="entry name" value="Copper-transporting ATPase 1, putative"/>
    <property type="match status" value="1"/>
</dbReference>
<dbReference type="InterPro" id="IPR001757">
    <property type="entry name" value="P_typ_ATPase"/>
</dbReference>
<evidence type="ECO:0000256" key="8">
    <source>
        <dbReference type="SAM" id="MobiDB-lite"/>
    </source>
</evidence>
<dbReference type="OrthoDB" id="432719at2759"/>
<keyword evidence="2 7" id="KW-0812">Transmembrane</keyword>
<keyword evidence="5 7" id="KW-1133">Transmembrane helix</keyword>
<evidence type="ECO:0000256" key="2">
    <source>
        <dbReference type="ARBA" id="ARBA00022692"/>
    </source>
</evidence>
<feature type="transmembrane region" description="Helical" evidence="7">
    <location>
        <begin position="1064"/>
        <end position="1087"/>
    </location>
</feature>
<dbReference type="InterPro" id="IPR036163">
    <property type="entry name" value="HMA_dom_sf"/>
</dbReference>
<dbReference type="GO" id="GO:0016887">
    <property type="term" value="F:ATP hydrolysis activity"/>
    <property type="evidence" value="ECO:0007669"/>
    <property type="project" value="InterPro"/>
</dbReference>
<evidence type="ECO:0000259" key="9">
    <source>
        <dbReference type="PROSITE" id="PS50846"/>
    </source>
</evidence>
<dbReference type="Proteomes" id="UP000799439">
    <property type="component" value="Unassembled WGS sequence"/>
</dbReference>
<feature type="compositionally biased region" description="Polar residues" evidence="8">
    <location>
        <begin position="156"/>
        <end position="167"/>
    </location>
</feature>
<dbReference type="SUPFAM" id="SSF56784">
    <property type="entry name" value="HAD-like"/>
    <property type="match status" value="1"/>
</dbReference>
<dbReference type="NCBIfam" id="TIGR01525">
    <property type="entry name" value="ATPase-IB_hvy"/>
    <property type="match status" value="1"/>
</dbReference>
<dbReference type="InterPro" id="IPR027256">
    <property type="entry name" value="P-typ_ATPase_IB"/>
</dbReference>
<organism evidence="10 11">
    <name type="scientific">Myriangium duriaei CBS 260.36</name>
    <dbReference type="NCBI Taxonomy" id="1168546"/>
    <lineage>
        <taxon>Eukaryota</taxon>
        <taxon>Fungi</taxon>
        <taxon>Dikarya</taxon>
        <taxon>Ascomycota</taxon>
        <taxon>Pezizomycotina</taxon>
        <taxon>Dothideomycetes</taxon>
        <taxon>Dothideomycetidae</taxon>
        <taxon>Myriangiales</taxon>
        <taxon>Myriangiaceae</taxon>
        <taxon>Myriangium</taxon>
    </lineage>
</organism>
<feature type="transmembrane region" description="Helical" evidence="7">
    <location>
        <begin position="526"/>
        <end position="550"/>
    </location>
</feature>
<dbReference type="InterPro" id="IPR023298">
    <property type="entry name" value="ATPase_P-typ_TM_dom_sf"/>
</dbReference>
<dbReference type="GO" id="GO:0005524">
    <property type="term" value="F:ATP binding"/>
    <property type="evidence" value="ECO:0007669"/>
    <property type="project" value="UniProtKB-UniRule"/>
</dbReference>
<dbReference type="Gene3D" id="2.70.150.10">
    <property type="entry name" value="Calcium-transporting ATPase, cytoplasmic transduction domain A"/>
    <property type="match status" value="1"/>
</dbReference>
<keyword evidence="7" id="KW-0067">ATP-binding</keyword>
<dbReference type="InterPro" id="IPR036412">
    <property type="entry name" value="HAD-like_sf"/>
</dbReference>
<evidence type="ECO:0000256" key="6">
    <source>
        <dbReference type="ARBA" id="ARBA00023136"/>
    </source>
</evidence>
<dbReference type="CDD" id="cd00371">
    <property type="entry name" value="HMA"/>
    <property type="match status" value="1"/>
</dbReference>
<evidence type="ECO:0000256" key="1">
    <source>
        <dbReference type="ARBA" id="ARBA00004370"/>
    </source>
</evidence>
<feature type="transmembrane region" description="Helical" evidence="7">
    <location>
        <begin position="751"/>
        <end position="782"/>
    </location>
</feature>
<comment type="caution">
    <text evidence="10">The sequence shown here is derived from an EMBL/GenBank/DDBJ whole genome shotgun (WGS) entry which is preliminary data.</text>
</comment>
<keyword evidence="7" id="KW-0547">Nucleotide-binding</keyword>
<keyword evidence="4" id="KW-1278">Translocase</keyword>
<dbReference type="InterPro" id="IPR018303">
    <property type="entry name" value="ATPase_P-typ_P_site"/>
</dbReference>
<dbReference type="InterPro" id="IPR008250">
    <property type="entry name" value="ATPase_P-typ_transduc_dom_A_sf"/>
</dbReference>
<feature type="transmembrane region" description="Helical" evidence="7">
    <location>
        <begin position="562"/>
        <end position="584"/>
    </location>
</feature>
<keyword evidence="11" id="KW-1185">Reference proteome</keyword>
<evidence type="ECO:0000256" key="5">
    <source>
        <dbReference type="ARBA" id="ARBA00022989"/>
    </source>
</evidence>
<dbReference type="SUPFAM" id="SSF81665">
    <property type="entry name" value="Calcium ATPase, transmembrane domain M"/>
    <property type="match status" value="1"/>
</dbReference>
<comment type="subcellular location">
    <subcellularLocation>
        <location evidence="1 7">Membrane</location>
    </subcellularLocation>
</comment>
<feature type="region of interest" description="Disordered" evidence="8">
    <location>
        <begin position="131"/>
        <end position="168"/>
    </location>
</feature>
<accession>A0A9P4MGF8</accession>
<dbReference type="AlphaFoldDB" id="A0A9P4MGF8"/>
<dbReference type="Pfam" id="PF24534">
    <property type="entry name" value="HMA_PCA1"/>
    <property type="match status" value="1"/>
</dbReference>
<evidence type="ECO:0000256" key="7">
    <source>
        <dbReference type="RuleBase" id="RU362081"/>
    </source>
</evidence>
<evidence type="ECO:0000313" key="11">
    <source>
        <dbReference type="Proteomes" id="UP000799439"/>
    </source>
</evidence>
<reference evidence="10" key="1">
    <citation type="journal article" date="2020" name="Stud. Mycol.">
        <title>101 Dothideomycetes genomes: a test case for predicting lifestyles and emergence of pathogens.</title>
        <authorList>
            <person name="Haridas S."/>
            <person name="Albert R."/>
            <person name="Binder M."/>
            <person name="Bloem J."/>
            <person name="Labutti K."/>
            <person name="Salamov A."/>
            <person name="Andreopoulos B."/>
            <person name="Baker S."/>
            <person name="Barry K."/>
            <person name="Bills G."/>
            <person name="Bluhm B."/>
            <person name="Cannon C."/>
            <person name="Castanera R."/>
            <person name="Culley D."/>
            <person name="Daum C."/>
            <person name="Ezra D."/>
            <person name="Gonzalez J."/>
            <person name="Henrissat B."/>
            <person name="Kuo A."/>
            <person name="Liang C."/>
            <person name="Lipzen A."/>
            <person name="Lutzoni F."/>
            <person name="Magnuson J."/>
            <person name="Mondo S."/>
            <person name="Nolan M."/>
            <person name="Ohm R."/>
            <person name="Pangilinan J."/>
            <person name="Park H.-J."/>
            <person name="Ramirez L."/>
            <person name="Alfaro M."/>
            <person name="Sun H."/>
            <person name="Tritt A."/>
            <person name="Yoshinaga Y."/>
            <person name="Zwiers L.-H."/>
            <person name="Turgeon B."/>
            <person name="Goodwin S."/>
            <person name="Spatafora J."/>
            <person name="Crous P."/>
            <person name="Grigoriev I."/>
        </authorList>
    </citation>
    <scope>NUCLEOTIDE SEQUENCE</scope>
    <source>
        <strain evidence="10">CBS 260.36</strain>
    </source>
</reference>
<gene>
    <name evidence="10" type="ORF">K461DRAFT_282365</name>
</gene>
<dbReference type="PANTHER" id="PTHR46594">
    <property type="entry name" value="P-TYPE CATION-TRANSPORTING ATPASE"/>
    <property type="match status" value="1"/>
</dbReference>
<sequence>MCQEATATGCCKATYAAVHHPPDKCDLPLLHAGDTCDPACCKEEDGPRCDDDCVKVYASVECHQGTHVDPSHSQPINGHCEVHLEAAMVKYSQMLASAACLCRSVLSSRLVHCCQSETWGYQILPQLSNENRGSASSLRRRPQRRDSPGRSCCDNGDNTSLRTTSEPVTDKSCQEARYEYRGSTHPVAPPRAACCTKSKTAKTNDLPHPRVPLGRNRTKASEDSIEPAPLLTMCNNGSTGGCCSRTTTTSPSIVSGMPPCLAVSEQTHFPSKTGSNCEANCCSEKAVHLPRTELDMNPKHMSTFRQDGLALMRVHLSVQGMICTGCETKLRRTLESIDGVSNVAIMFINSRAEFDLDSTIANIDQVIEQVKKHSGFNVVRVHNDYQTVEVYLSKIQLQSLVPDKIAGLIEIRALDGTRASIVYDPDTIGIRDLIDNFPVGRLTLVPASATHDGLNSKGQLRDLAIKTVIAAVFTVPVAVLSFGQTRASGTKHGAIASLVLATVVQAIAVTEFYYQAFNSLMHEHIVELDMLIVISITAAYVYSIVAFGFFMAGRPLAISEFFATSTLLITLVLLGRVIATYARLKAVKAVSMRSLQESKALLVTENGQTIEIDARLLQFGDRFAVQPHSRIPTDGVVIQGCSEIDESMLTGESIPVLKQPNDELSAGTVNGVGFLTARLTRLPGKNTITDIAELVEQANSVKPKVQDMADQAAKWFIPVVVTAAVFAFIIWLTVELKVRHHASSVAVSNAIAYSIAVLAISCPCAVGLAVPIVLVVTGGIAARVGVIIKSVQATERSWQVTDIVFDKTGTLTLPDLDVTNEHILGGNRDNARSIAKALVSGNQHPVSVSLNRHLSSATLPHEQIQNISVIPGCGITGTFYGSTISAGNPTWLDLTEHPVVCALTAADKTVLCITHSSKLIAIYGLRATIRPEAPSLISTLHDRGLTVHLISGDSPSAVAACANALSIPVSNVRARFSPTEKQAYVLSLRTPDTESQSSSATSKRRILFAGDGTNDALALATADIGVQIGTASAVLESSASVALLGPLTGIVTLLDLSRAAYRRIVFNFVWSGVYNVAAVLLAAGAAVEWRIPARWAGLGELVSVLPVVVGGVSMLFGRW</sequence>
<feature type="transmembrane region" description="Helical" evidence="7">
    <location>
        <begin position="494"/>
        <end position="514"/>
    </location>
</feature>
<dbReference type="InterPro" id="IPR023299">
    <property type="entry name" value="ATPase_P-typ_cyto_dom_N"/>
</dbReference>
<dbReference type="Pfam" id="PF00122">
    <property type="entry name" value="E1-E2_ATPase"/>
    <property type="match status" value="1"/>
</dbReference>
<keyword evidence="6 7" id="KW-0472">Membrane</keyword>
<dbReference type="SUPFAM" id="SSF55008">
    <property type="entry name" value="HMA, heavy metal-associated domain"/>
    <property type="match status" value="1"/>
</dbReference>
<dbReference type="GO" id="GO:0046872">
    <property type="term" value="F:metal ion binding"/>
    <property type="evidence" value="ECO:0007669"/>
    <property type="project" value="UniProtKB-KW"/>
</dbReference>
<comment type="similarity">
    <text evidence="7">Belongs to the cation transport ATPase (P-type) (TC 3.A.3) family. Type IB subfamily.</text>
</comment>
<dbReference type="Gene3D" id="3.30.70.100">
    <property type="match status" value="1"/>
</dbReference>
<dbReference type="PROSITE" id="PS50846">
    <property type="entry name" value="HMA_2"/>
    <property type="match status" value="1"/>
</dbReference>
<dbReference type="Pfam" id="PF00403">
    <property type="entry name" value="HMA"/>
    <property type="match status" value="1"/>
</dbReference>
<feature type="transmembrane region" description="Helical" evidence="7">
    <location>
        <begin position="1093"/>
        <end position="1116"/>
    </location>
</feature>
<dbReference type="GO" id="GO:0016020">
    <property type="term" value="C:membrane"/>
    <property type="evidence" value="ECO:0007669"/>
    <property type="project" value="UniProtKB-SubCell"/>
</dbReference>